<dbReference type="Proteomes" id="UP000034841">
    <property type="component" value="Unassembled WGS sequence"/>
</dbReference>
<proteinExistence type="predicted"/>
<reference evidence="3 4" key="1">
    <citation type="submission" date="2015-04" db="EMBL/GenBank/DDBJ databases">
        <title>Genome sequence of Ceratocystis platani, a major pathogen of plane trees.</title>
        <authorList>
            <person name="Belbahri L."/>
        </authorList>
    </citation>
    <scope>NUCLEOTIDE SEQUENCE [LARGE SCALE GENOMIC DNA]</scope>
    <source>
        <strain evidence="3 4">CFO</strain>
    </source>
</reference>
<feature type="region of interest" description="Disordered" evidence="1">
    <location>
        <begin position="549"/>
        <end position="650"/>
    </location>
</feature>
<feature type="region of interest" description="Disordered" evidence="1">
    <location>
        <begin position="328"/>
        <end position="379"/>
    </location>
</feature>
<feature type="region of interest" description="Disordered" evidence="1">
    <location>
        <begin position="34"/>
        <end position="247"/>
    </location>
</feature>
<accession>A0A0F8B0M5</accession>
<evidence type="ECO:0000259" key="2">
    <source>
        <dbReference type="Pfam" id="PF26118"/>
    </source>
</evidence>
<sequence>MGRRDDNDEGLAYGESFEGAKRKTVKQALRDVDEKIGGLLRRGESKDRKFAANDARNYRPREQSPNGHGTRNRRYSMDHDRQRSPSPYYRSNAGYPDERDRPALRDGENPHDVPERLRKPSQPPPPFIDDRGRPPSRSPPRFVKFPDRPISRSPDRIRFYGSNSDLGRQQGMPPSHVDFVQRADSRPPPPSRFQNPDLARREDARSPGPYADGIEFSDDRDYIREREEERESSRRDEVPYLAAPRPANYHSKFKAPSVVFYDNKPTTSELDLLNQKPAIIDQRTSFQSRRRRNSSPGRRFDYEPDFYGYSSDEGRGRYSSRDRMGSFDHYAEDDGGPSAEGRKRRASKYDYADRHSSPDSASRVGRTSGRSEVLKRGRTKMPFKYTEEQAIQDKGYPYHVKGHSFIIEYALEQSQITELLTLSQQYRERGDEKNNARETKSRYRTKDGHVVERRDRESFHEEILFSPSHAAPPGAYDVSNSVLPLVNTVVPPVENMPPYTAIAPPLAPVYGSSIGHTYPGSVQPGIDPSIEALGMYMTDHTAMTMVAGSIVSSDSSRSRSRTRVHRRSKSKRGTSRHRSRHKSRTRHSGARSKSRHRSHSVGDTMVWAERDSHGRLVVHEDTVQEVKEKHGGTRIELDSKGRLRVSRPKP</sequence>
<dbReference type="AlphaFoldDB" id="A0A0F8B0M5"/>
<feature type="compositionally biased region" description="Basic and acidic residues" evidence="1">
    <location>
        <begin position="347"/>
        <end position="357"/>
    </location>
</feature>
<protein>
    <recommendedName>
        <fullName evidence="2">DUF8035 domain-containing protein</fullName>
    </recommendedName>
</protein>
<dbReference type="EMBL" id="LBBL01000289">
    <property type="protein sequence ID" value="KKF93000.1"/>
    <property type="molecule type" value="Genomic_DNA"/>
</dbReference>
<name>A0A0F8B0M5_CERFI</name>
<feature type="compositionally biased region" description="Basic and acidic residues" evidence="1">
    <location>
        <begin position="96"/>
        <end position="118"/>
    </location>
</feature>
<feature type="compositionally biased region" description="Basic and acidic residues" evidence="1">
    <location>
        <begin position="608"/>
        <end position="641"/>
    </location>
</feature>
<feature type="compositionally biased region" description="Basic residues" evidence="1">
    <location>
        <begin position="558"/>
        <end position="599"/>
    </location>
</feature>
<evidence type="ECO:0000313" key="4">
    <source>
        <dbReference type="Proteomes" id="UP000034841"/>
    </source>
</evidence>
<keyword evidence="4" id="KW-1185">Reference proteome</keyword>
<evidence type="ECO:0000256" key="1">
    <source>
        <dbReference type="SAM" id="MobiDB-lite"/>
    </source>
</evidence>
<feature type="compositionally biased region" description="Basic and acidic residues" evidence="1">
    <location>
        <begin position="217"/>
        <end position="238"/>
    </location>
</feature>
<evidence type="ECO:0000313" key="3">
    <source>
        <dbReference type="EMBL" id="KKF93000.1"/>
    </source>
</evidence>
<dbReference type="InterPro" id="IPR058348">
    <property type="entry name" value="DUF8035"/>
</dbReference>
<gene>
    <name evidence="3" type="ORF">CFO_g4647</name>
</gene>
<dbReference type="Pfam" id="PF26118">
    <property type="entry name" value="DUF8035"/>
    <property type="match status" value="1"/>
</dbReference>
<dbReference type="OrthoDB" id="5428245at2759"/>
<feature type="domain" description="DUF8035" evidence="2">
    <location>
        <begin position="375"/>
        <end position="429"/>
    </location>
</feature>
<feature type="compositionally biased region" description="Basic and acidic residues" evidence="1">
    <location>
        <begin position="144"/>
        <end position="158"/>
    </location>
</feature>
<feature type="region of interest" description="Disordered" evidence="1">
    <location>
        <begin position="268"/>
        <end position="306"/>
    </location>
</feature>
<feature type="compositionally biased region" description="Basic and acidic residues" evidence="1">
    <location>
        <begin position="34"/>
        <end position="62"/>
    </location>
</feature>
<comment type="caution">
    <text evidence="3">The sequence shown here is derived from an EMBL/GenBank/DDBJ whole genome shotgun (WGS) entry which is preliminary data.</text>
</comment>
<organism evidence="3 4">
    <name type="scientific">Ceratocystis fimbriata f. sp. platani</name>
    <dbReference type="NCBI Taxonomy" id="88771"/>
    <lineage>
        <taxon>Eukaryota</taxon>
        <taxon>Fungi</taxon>
        <taxon>Dikarya</taxon>
        <taxon>Ascomycota</taxon>
        <taxon>Pezizomycotina</taxon>
        <taxon>Sordariomycetes</taxon>
        <taxon>Hypocreomycetidae</taxon>
        <taxon>Microascales</taxon>
        <taxon>Ceratocystidaceae</taxon>
        <taxon>Ceratocystis</taxon>
    </lineage>
</organism>